<gene>
    <name evidence="2" type="ORF">CVT26_008116</name>
</gene>
<feature type="compositionally biased region" description="Polar residues" evidence="1">
    <location>
        <begin position="159"/>
        <end position="175"/>
    </location>
</feature>
<feature type="region of interest" description="Disordered" evidence="1">
    <location>
        <begin position="96"/>
        <end position="185"/>
    </location>
</feature>
<dbReference type="PANTHER" id="PTHR31681">
    <property type="entry name" value="C2H2-LIKE ZINC FINGER PROTEIN"/>
    <property type="match status" value="1"/>
</dbReference>
<dbReference type="Gene3D" id="3.90.228.10">
    <property type="match status" value="1"/>
</dbReference>
<keyword evidence="3" id="KW-1185">Reference proteome</keyword>
<protein>
    <recommendedName>
        <fullName evidence="4">PARP catalytic domain-containing protein</fullName>
    </recommendedName>
</protein>
<sequence length="469" mass="51028">MVNHAEDSEGSLDIDSYVEQDDEFLDEDDDDNLSLDGIYENNDTDHYGTVDSPPAYYPGIALCIVCQQRPPYSKGGKSYPTCGLTCAAALRDALNSSPSVSTSSATPGPSSQRNRSYRGRGAAPFNPTSRAPRSPTSTADPTISQLTAHLGGHAHRRQPQSANRSNHSSTGTSTVVVDDSPNRSPPTPMVKCVICMVKPCRDSKYVTCGLTCAEKLCKKGGPNPKNCDYCHRRPKAQGYNQCGKTCADSAKLACLLCKSRPKFKRYHLCGKTCKQIATKMTPLILDVPLGHVTYEMVENKFKNAWKFPGNPCPPIKKIYKIIESRDFLRPYDRYKRVLSVGNEVFRYHGTTRRCTLGAPGNTQLCSNSSCPLCSILKSSFKTSLAKPSGAFGAGIYTSSASNNYTSSGSGALLLTKVVLGNVRQVNGWNEVMSLPAGYNSVVFDRQGGSLNETIVYSDDAIRPVFLIIF</sequence>
<dbReference type="EMBL" id="NHYE01000753">
    <property type="protein sequence ID" value="PPR03282.1"/>
    <property type="molecule type" value="Genomic_DNA"/>
</dbReference>
<feature type="compositionally biased region" description="Polar residues" evidence="1">
    <location>
        <begin position="126"/>
        <end position="147"/>
    </location>
</feature>
<dbReference type="InParanoid" id="A0A409YJU2"/>
<feature type="region of interest" description="Disordered" evidence="1">
    <location>
        <begin position="1"/>
        <end position="50"/>
    </location>
</feature>
<organism evidence="2 3">
    <name type="scientific">Gymnopilus dilepis</name>
    <dbReference type="NCBI Taxonomy" id="231916"/>
    <lineage>
        <taxon>Eukaryota</taxon>
        <taxon>Fungi</taxon>
        <taxon>Dikarya</taxon>
        <taxon>Basidiomycota</taxon>
        <taxon>Agaricomycotina</taxon>
        <taxon>Agaricomycetes</taxon>
        <taxon>Agaricomycetidae</taxon>
        <taxon>Agaricales</taxon>
        <taxon>Agaricineae</taxon>
        <taxon>Hymenogastraceae</taxon>
        <taxon>Gymnopilus</taxon>
    </lineage>
</organism>
<evidence type="ECO:0000313" key="3">
    <source>
        <dbReference type="Proteomes" id="UP000284706"/>
    </source>
</evidence>
<proteinExistence type="predicted"/>
<dbReference type="OrthoDB" id="9514740at2759"/>
<name>A0A409YJU2_9AGAR</name>
<feature type="compositionally biased region" description="Low complexity" evidence="1">
    <location>
        <begin position="96"/>
        <end position="111"/>
    </location>
</feature>
<dbReference type="PANTHER" id="PTHR31681:SF3">
    <property type="entry name" value="OS04G0690100 PROTEIN"/>
    <property type="match status" value="1"/>
</dbReference>
<evidence type="ECO:0008006" key="4">
    <source>
        <dbReference type="Google" id="ProtNLM"/>
    </source>
</evidence>
<evidence type="ECO:0000256" key="1">
    <source>
        <dbReference type="SAM" id="MobiDB-lite"/>
    </source>
</evidence>
<comment type="caution">
    <text evidence="2">The sequence shown here is derived from an EMBL/GenBank/DDBJ whole genome shotgun (WGS) entry which is preliminary data.</text>
</comment>
<reference evidence="2 3" key="1">
    <citation type="journal article" date="2018" name="Evol. Lett.">
        <title>Horizontal gene cluster transfer increased hallucinogenic mushroom diversity.</title>
        <authorList>
            <person name="Reynolds H.T."/>
            <person name="Vijayakumar V."/>
            <person name="Gluck-Thaler E."/>
            <person name="Korotkin H.B."/>
            <person name="Matheny P.B."/>
            <person name="Slot J.C."/>
        </authorList>
    </citation>
    <scope>NUCLEOTIDE SEQUENCE [LARGE SCALE GENOMIC DNA]</scope>
    <source>
        <strain evidence="2 3">SRW20</strain>
    </source>
</reference>
<accession>A0A409YJU2</accession>
<dbReference type="AlphaFoldDB" id="A0A409YJU2"/>
<dbReference type="SUPFAM" id="SSF56399">
    <property type="entry name" value="ADP-ribosylation"/>
    <property type="match status" value="1"/>
</dbReference>
<evidence type="ECO:0000313" key="2">
    <source>
        <dbReference type="EMBL" id="PPR03282.1"/>
    </source>
</evidence>
<feature type="compositionally biased region" description="Acidic residues" evidence="1">
    <location>
        <begin position="8"/>
        <end position="33"/>
    </location>
</feature>
<dbReference type="Proteomes" id="UP000284706">
    <property type="component" value="Unassembled WGS sequence"/>
</dbReference>